<dbReference type="InterPro" id="IPR007822">
    <property type="entry name" value="LANC-like"/>
</dbReference>
<proteinExistence type="predicted"/>
<dbReference type="EMBL" id="JACHCC010000003">
    <property type="protein sequence ID" value="MBB6499229.1"/>
    <property type="molecule type" value="Genomic_DNA"/>
</dbReference>
<name>A0A7X0J185_9SPHI</name>
<dbReference type="GO" id="GO:0031179">
    <property type="term" value="P:peptide modification"/>
    <property type="evidence" value="ECO:0007669"/>
    <property type="project" value="InterPro"/>
</dbReference>
<evidence type="ECO:0000313" key="1">
    <source>
        <dbReference type="EMBL" id="MBB6499229.1"/>
    </source>
</evidence>
<evidence type="ECO:0000313" key="2">
    <source>
        <dbReference type="Proteomes" id="UP000521017"/>
    </source>
</evidence>
<dbReference type="RefSeq" id="WP_184623966.1">
    <property type="nucleotide sequence ID" value="NZ_JACHCC010000003.1"/>
</dbReference>
<dbReference type="Pfam" id="PF05147">
    <property type="entry name" value="LANC_like"/>
    <property type="match status" value="1"/>
</dbReference>
<reference evidence="1 2" key="1">
    <citation type="submission" date="2020-08" db="EMBL/GenBank/DDBJ databases">
        <title>Genomic Encyclopedia of Type Strains, Phase IV (KMG-V): Genome sequencing to study the core and pangenomes of soil and plant-associated prokaryotes.</title>
        <authorList>
            <person name="Whitman W."/>
        </authorList>
    </citation>
    <scope>NUCLEOTIDE SEQUENCE [LARGE SCALE GENOMIC DNA]</scope>
    <source>
        <strain evidence="1 2">M2T3</strain>
    </source>
</reference>
<comment type="caution">
    <text evidence="1">The sequence shown here is derived from an EMBL/GenBank/DDBJ whole genome shotgun (WGS) entry which is preliminary data.</text>
</comment>
<protein>
    <recommendedName>
        <fullName evidence="3">Lanthionine synthetase-like protein</fullName>
    </recommendedName>
</protein>
<evidence type="ECO:0008006" key="3">
    <source>
        <dbReference type="Google" id="ProtNLM"/>
    </source>
</evidence>
<dbReference type="SMART" id="SM01260">
    <property type="entry name" value="LANC_like"/>
    <property type="match status" value="1"/>
</dbReference>
<dbReference type="Proteomes" id="UP000521017">
    <property type="component" value="Unassembled WGS sequence"/>
</dbReference>
<dbReference type="Gene3D" id="1.50.10.20">
    <property type="match status" value="1"/>
</dbReference>
<gene>
    <name evidence="1" type="ORF">HDF25_001370</name>
</gene>
<dbReference type="AlphaFoldDB" id="A0A7X0J185"/>
<sequence>MELLDKYERQLTQPQTEKLLLDIVTKVNSTADTQLPNFGIGTGKGGAILLNCHYGKLTGNDEYYAIAEKLLMASLQSLSPGEYKTVLSNYFIDLAEFGTLIGYLEENGHLNDDTGFAYDEFDTLIADRIQSTIEKRNFGLGNGALSVSSYLYRRIDHSPLLLNAAVNILEAIYQAREGDKETGYYWTTHYFEEPRVYTGLSHGNGMILNFLCSIHEKGIEKEKCEELMYYALRFLLLNRADPNLSDSNFPLWLGRDIDSRNHCIVYGDLSTAYIIIKTAKILEDADYLAFGIDVAKDTIGKHRIENTSLMDASIKYGVSSPYILYNRIFQLTGIEAFKKAAVYWLDQISEMKKNETEYLGFNSHFFKKYPEGQLGFSFGLAGIGLVLMQYLSDGELSINEFTWTP</sequence>
<organism evidence="1 2">
    <name type="scientific">Pedobacter cryoconitis</name>
    <dbReference type="NCBI Taxonomy" id="188932"/>
    <lineage>
        <taxon>Bacteria</taxon>
        <taxon>Pseudomonadati</taxon>
        <taxon>Bacteroidota</taxon>
        <taxon>Sphingobacteriia</taxon>
        <taxon>Sphingobacteriales</taxon>
        <taxon>Sphingobacteriaceae</taxon>
        <taxon>Pedobacter</taxon>
    </lineage>
</organism>
<accession>A0A7X0J185</accession>
<dbReference type="SUPFAM" id="SSF158745">
    <property type="entry name" value="LanC-like"/>
    <property type="match status" value="1"/>
</dbReference>